<dbReference type="EMBL" id="JAVRIB010000058">
    <property type="protein sequence ID" value="MDT0636417.1"/>
    <property type="molecule type" value="Genomic_DNA"/>
</dbReference>
<evidence type="ECO:0000313" key="1">
    <source>
        <dbReference type="EMBL" id="MDT0636417.1"/>
    </source>
</evidence>
<organism evidence="1 2">
    <name type="scientific">Spectribacter hydrogenoxidans</name>
    <dbReference type="NCBI Taxonomy" id="3075608"/>
    <lineage>
        <taxon>Bacteria</taxon>
        <taxon>Pseudomonadati</taxon>
        <taxon>Pseudomonadota</taxon>
        <taxon>Gammaproteobacteria</taxon>
        <taxon>Salinisphaerales</taxon>
        <taxon>Salinisphaeraceae</taxon>
        <taxon>Spectribacter</taxon>
    </lineage>
</organism>
<sequence length="125" mass="13137">ALEDFVLIAGPNHGTTVAFPADLLGSLFETLGLGGLPVGLLPESIYQFARGSDFVTALNAGDETPGDIDYTNLYTVFDELVQPVSPVPTAALDFGKDNPQVANILLQDVCPGHLTEHITIGTTDP</sequence>
<proteinExistence type="predicted"/>
<dbReference type="Proteomes" id="UP001251857">
    <property type="component" value="Unassembled WGS sequence"/>
</dbReference>
<name>A0ABU3C4E5_9GAMM</name>
<comment type="caution">
    <text evidence="1">The sequence shown here is derived from an EMBL/GenBank/DDBJ whole genome shotgun (WGS) entry which is preliminary data.</text>
</comment>
<dbReference type="InterPro" id="IPR029058">
    <property type="entry name" value="AB_hydrolase_fold"/>
</dbReference>
<feature type="non-terminal residue" evidence="1">
    <location>
        <position position="1"/>
    </location>
</feature>
<evidence type="ECO:0000313" key="2">
    <source>
        <dbReference type="Proteomes" id="UP001251857"/>
    </source>
</evidence>
<gene>
    <name evidence="1" type="ORF">RM532_15860</name>
</gene>
<reference evidence="1 2" key="1">
    <citation type="submission" date="2023-09" db="EMBL/GenBank/DDBJ databases">
        <authorList>
            <person name="Rey-Velasco X."/>
        </authorList>
    </citation>
    <scope>NUCLEOTIDE SEQUENCE [LARGE SCALE GENOMIC DNA]</scope>
    <source>
        <strain evidence="1 2">W335</strain>
    </source>
</reference>
<protein>
    <submittedName>
        <fullName evidence="1">Lipase</fullName>
    </submittedName>
</protein>
<accession>A0ABU3C4E5</accession>
<dbReference type="Gene3D" id="3.40.50.1820">
    <property type="entry name" value="alpha/beta hydrolase"/>
    <property type="match status" value="1"/>
</dbReference>
<keyword evidence="2" id="KW-1185">Reference proteome</keyword>
<feature type="non-terminal residue" evidence="1">
    <location>
        <position position="125"/>
    </location>
</feature>